<dbReference type="RefSeq" id="WP_349804631.1">
    <property type="nucleotide sequence ID" value="NZ_JBEGDP010000010.1"/>
</dbReference>
<accession>A0ABV1NZ04</accession>
<comment type="caution">
    <text evidence="1">The sequence shown here is derived from an EMBL/GenBank/DDBJ whole genome shotgun (WGS) entry which is preliminary data.</text>
</comment>
<name>A0ABV1NZ04_9ACTN</name>
<proteinExistence type="predicted"/>
<gene>
    <name evidence="1" type="ORF">V6R90_10520</name>
</gene>
<keyword evidence="2" id="KW-1185">Reference proteome</keyword>
<dbReference type="EMBL" id="JBEGDP010000010">
    <property type="protein sequence ID" value="MEQ7847713.1"/>
    <property type="molecule type" value="Genomic_DNA"/>
</dbReference>
<evidence type="ECO:0000313" key="1">
    <source>
        <dbReference type="EMBL" id="MEQ7847713.1"/>
    </source>
</evidence>
<dbReference type="Proteomes" id="UP001482520">
    <property type="component" value="Unassembled WGS sequence"/>
</dbReference>
<evidence type="ECO:0008006" key="3">
    <source>
        <dbReference type="Google" id="ProtNLM"/>
    </source>
</evidence>
<reference evidence="1 2" key="1">
    <citation type="submission" date="2024-02" db="EMBL/GenBank/DDBJ databases">
        <title>Full genome sequence of Nocardioides kribbensis.</title>
        <authorList>
            <person name="Poletto B.L."/>
            <person name="Silva G."/>
            <person name="Galante D."/>
            <person name="Campos K.R."/>
            <person name="Santos M.B.N."/>
            <person name="Sacchi C.T."/>
        </authorList>
    </citation>
    <scope>NUCLEOTIDE SEQUENCE [LARGE SCALE GENOMIC DNA]</scope>
    <source>
        <strain evidence="1 2">O4R</strain>
    </source>
</reference>
<protein>
    <recommendedName>
        <fullName evidence="3">Minor tail protein</fullName>
    </recommendedName>
</protein>
<organism evidence="1 2">
    <name type="scientific">Nocardioides kribbensis</name>
    <dbReference type="NCBI Taxonomy" id="305517"/>
    <lineage>
        <taxon>Bacteria</taxon>
        <taxon>Bacillati</taxon>
        <taxon>Actinomycetota</taxon>
        <taxon>Actinomycetes</taxon>
        <taxon>Propionibacteriales</taxon>
        <taxon>Nocardioidaceae</taxon>
        <taxon>Nocardioides</taxon>
    </lineage>
</organism>
<evidence type="ECO:0000313" key="2">
    <source>
        <dbReference type="Proteomes" id="UP001482520"/>
    </source>
</evidence>
<sequence length="304" mass="32170">MRNSPVEVRLGPGVVWSGAVISTDESESGIAVTAYGYSRFATDYGARDGNLPTTRVDYAVNGAIARGWPVTVASMPAWTATPVAGVDTARLNTTENVLTEGTKTQGVRWTVREDKVLRFETAGAEVKWVTRVEIGRLGLADDDYVTHIGLRTLTMSGSPRVTWVGDDSPTGPAARWGRREALVDWTGLGNASDATATFWATNLLAQVPPRLGFTETLTVALRDLTTVDAIPAHPAQVQAGDLIRLDGIYDEGATSAASSITITIGQVSYTDGEDSLTIAPAGLVTRNLTDLIADITEPPALLAG</sequence>